<dbReference type="PaxDb" id="55529-EKX43766"/>
<dbReference type="OMA" id="PYHYGHM"/>
<keyword evidence="1" id="KW-0732">Signal</keyword>
<protein>
    <recommendedName>
        <fullName evidence="5">Alkaline phosphatase</fullName>
    </recommendedName>
</protein>
<dbReference type="PANTHER" id="PTHR35399:SF2">
    <property type="entry name" value="DUF839 DOMAIN-CONTAINING PROTEIN"/>
    <property type="match status" value="1"/>
</dbReference>
<dbReference type="EMBL" id="JH993008">
    <property type="protein sequence ID" value="EKX43766.1"/>
    <property type="molecule type" value="Genomic_DNA"/>
</dbReference>
<feature type="chain" id="PRO_5008770974" description="Alkaline phosphatase" evidence="1">
    <location>
        <begin position="17"/>
        <end position="635"/>
    </location>
</feature>
<dbReference type="EnsemblProtists" id="EKX43766">
    <property type="protein sequence ID" value="EKX43766"/>
    <property type="gene ID" value="GUITHDRAFT_110221"/>
</dbReference>
<evidence type="ECO:0000313" key="4">
    <source>
        <dbReference type="Proteomes" id="UP000011087"/>
    </source>
</evidence>
<dbReference type="Pfam" id="PF05787">
    <property type="entry name" value="PhoX"/>
    <property type="match status" value="1"/>
</dbReference>
<organism evidence="2">
    <name type="scientific">Guillardia theta (strain CCMP2712)</name>
    <name type="common">Cryptophyte</name>
    <dbReference type="NCBI Taxonomy" id="905079"/>
    <lineage>
        <taxon>Eukaryota</taxon>
        <taxon>Cryptophyceae</taxon>
        <taxon>Pyrenomonadales</taxon>
        <taxon>Geminigeraceae</taxon>
        <taxon>Guillardia</taxon>
    </lineage>
</organism>
<dbReference type="KEGG" id="gtt:GUITHDRAFT_110221"/>
<proteinExistence type="predicted"/>
<dbReference type="GeneID" id="17300500"/>
<reference evidence="2 4" key="1">
    <citation type="journal article" date="2012" name="Nature">
        <title>Algal genomes reveal evolutionary mosaicism and the fate of nucleomorphs.</title>
        <authorList>
            <consortium name="DOE Joint Genome Institute"/>
            <person name="Curtis B.A."/>
            <person name="Tanifuji G."/>
            <person name="Burki F."/>
            <person name="Gruber A."/>
            <person name="Irimia M."/>
            <person name="Maruyama S."/>
            <person name="Arias M.C."/>
            <person name="Ball S.G."/>
            <person name="Gile G.H."/>
            <person name="Hirakawa Y."/>
            <person name="Hopkins J.F."/>
            <person name="Kuo A."/>
            <person name="Rensing S.A."/>
            <person name="Schmutz J."/>
            <person name="Symeonidi A."/>
            <person name="Elias M."/>
            <person name="Eveleigh R.J."/>
            <person name="Herman E.K."/>
            <person name="Klute M.J."/>
            <person name="Nakayama T."/>
            <person name="Obornik M."/>
            <person name="Reyes-Prieto A."/>
            <person name="Armbrust E.V."/>
            <person name="Aves S.J."/>
            <person name="Beiko R.G."/>
            <person name="Coutinho P."/>
            <person name="Dacks J.B."/>
            <person name="Durnford D.G."/>
            <person name="Fast N.M."/>
            <person name="Green B.R."/>
            <person name="Grisdale C.J."/>
            <person name="Hempel F."/>
            <person name="Henrissat B."/>
            <person name="Hoppner M.P."/>
            <person name="Ishida K."/>
            <person name="Kim E."/>
            <person name="Koreny L."/>
            <person name="Kroth P.G."/>
            <person name="Liu Y."/>
            <person name="Malik S.B."/>
            <person name="Maier U.G."/>
            <person name="McRose D."/>
            <person name="Mock T."/>
            <person name="Neilson J.A."/>
            <person name="Onodera N.T."/>
            <person name="Poole A.M."/>
            <person name="Pritham E.J."/>
            <person name="Richards T.A."/>
            <person name="Rocap G."/>
            <person name="Roy S.W."/>
            <person name="Sarai C."/>
            <person name="Schaack S."/>
            <person name="Shirato S."/>
            <person name="Slamovits C.H."/>
            <person name="Spencer D.F."/>
            <person name="Suzuki S."/>
            <person name="Worden A.Z."/>
            <person name="Zauner S."/>
            <person name="Barry K."/>
            <person name="Bell C."/>
            <person name="Bharti A.K."/>
            <person name="Crow J.A."/>
            <person name="Grimwood J."/>
            <person name="Kramer R."/>
            <person name="Lindquist E."/>
            <person name="Lucas S."/>
            <person name="Salamov A."/>
            <person name="McFadden G.I."/>
            <person name="Lane C.E."/>
            <person name="Keeling P.J."/>
            <person name="Gray M.W."/>
            <person name="Grigoriev I.V."/>
            <person name="Archibald J.M."/>
        </authorList>
    </citation>
    <scope>NUCLEOTIDE SEQUENCE</scope>
    <source>
        <strain evidence="2 4">CCMP2712</strain>
    </source>
</reference>
<evidence type="ECO:0000313" key="2">
    <source>
        <dbReference type="EMBL" id="EKX43766.1"/>
    </source>
</evidence>
<dbReference type="AlphaFoldDB" id="L1J5J0"/>
<evidence type="ECO:0008006" key="5">
    <source>
        <dbReference type="Google" id="ProtNLM"/>
    </source>
</evidence>
<accession>L1J5J0</accession>
<dbReference type="eggNOG" id="ENOG502QVZX">
    <property type="taxonomic scope" value="Eukaryota"/>
</dbReference>
<dbReference type="Proteomes" id="UP000011087">
    <property type="component" value="Unassembled WGS sequence"/>
</dbReference>
<evidence type="ECO:0000256" key="1">
    <source>
        <dbReference type="SAM" id="SignalP"/>
    </source>
</evidence>
<dbReference type="InterPro" id="IPR008557">
    <property type="entry name" value="PhoX"/>
</dbReference>
<sequence>MLRLLLVASLCCSCAASTYTATWTELSASTGDQKHHARATNAVTITHPTDGQWKPAIDYHVLARSGDTFGTNIFGANIDKDQKIIAKDATSGLALVSAYPDFTSIIKVGDVIHSITQFEATPNTLGVDDTSSLGVAYHSILNQAADGTLSIKSTKAIDMSSHQGVWNPCAGSVSPWSTHLGSEEYEPDGRLWTTSTGAGASTDYNFQSMKAYLLYYAVDPTPVTTWESLRASSFYPYNYGFPWEVTVYNDKDPVSVKHYSMGRRGHELSYVMPDKKTVYITDDGSYKVFTKYVATTAGDLSKGRLFCAKFTQTKSTGNGEFTIAWKELAGEVTDAEIKQAIDAKTNFTDMFDTVVYNTTTSKCVEDGYSEYRTSSTAVECVKVKAGKEKIASRLETRRFAATLDCTIEFEKWEGITYSPSLNKMYTAISKVDGGMTDALGDIRLPQQKCGAVYELDVDSSTYSVTAMRGFIDGGSYASGVCSADGLASPDNVAMIEDYGQLLIGEDTSYHQNDYVWVYDFNTKKKTRIAQVPYGAESTSPYWYPNIGKFSYITFVVQHPYGESDTTMVEDTASTGKAGYVGYIGPLPPVGSVAREAATAAAVVAATKSASSALAPCSALAVVTVAMAVMMRSWFH</sequence>
<name>L1J5J0_GUITC</name>
<reference evidence="3" key="3">
    <citation type="submission" date="2015-06" db="UniProtKB">
        <authorList>
            <consortium name="EnsemblProtists"/>
        </authorList>
    </citation>
    <scope>IDENTIFICATION</scope>
</reference>
<gene>
    <name evidence="2" type="ORF">GUITHDRAFT_110221</name>
</gene>
<feature type="signal peptide" evidence="1">
    <location>
        <begin position="1"/>
        <end position="16"/>
    </location>
</feature>
<dbReference type="HOGENOM" id="CLU_018525_0_0_1"/>
<reference evidence="4" key="2">
    <citation type="submission" date="2012-11" db="EMBL/GenBank/DDBJ databases">
        <authorList>
            <person name="Kuo A."/>
            <person name="Curtis B.A."/>
            <person name="Tanifuji G."/>
            <person name="Burki F."/>
            <person name="Gruber A."/>
            <person name="Irimia M."/>
            <person name="Maruyama S."/>
            <person name="Arias M.C."/>
            <person name="Ball S.G."/>
            <person name="Gile G.H."/>
            <person name="Hirakawa Y."/>
            <person name="Hopkins J.F."/>
            <person name="Rensing S.A."/>
            <person name="Schmutz J."/>
            <person name="Symeonidi A."/>
            <person name="Elias M."/>
            <person name="Eveleigh R.J."/>
            <person name="Herman E.K."/>
            <person name="Klute M.J."/>
            <person name="Nakayama T."/>
            <person name="Obornik M."/>
            <person name="Reyes-Prieto A."/>
            <person name="Armbrust E.V."/>
            <person name="Aves S.J."/>
            <person name="Beiko R.G."/>
            <person name="Coutinho P."/>
            <person name="Dacks J.B."/>
            <person name="Durnford D.G."/>
            <person name="Fast N.M."/>
            <person name="Green B.R."/>
            <person name="Grisdale C."/>
            <person name="Hempe F."/>
            <person name="Henrissat B."/>
            <person name="Hoppner M.P."/>
            <person name="Ishida K.-I."/>
            <person name="Kim E."/>
            <person name="Koreny L."/>
            <person name="Kroth P.G."/>
            <person name="Liu Y."/>
            <person name="Malik S.-B."/>
            <person name="Maier U.G."/>
            <person name="McRose D."/>
            <person name="Mock T."/>
            <person name="Neilson J.A."/>
            <person name="Onodera N.T."/>
            <person name="Poole A.M."/>
            <person name="Pritham E.J."/>
            <person name="Richards T.A."/>
            <person name="Rocap G."/>
            <person name="Roy S.W."/>
            <person name="Sarai C."/>
            <person name="Schaack S."/>
            <person name="Shirato S."/>
            <person name="Slamovits C.H."/>
            <person name="Spencer D.F."/>
            <person name="Suzuki S."/>
            <person name="Worden A.Z."/>
            <person name="Zauner S."/>
            <person name="Barry K."/>
            <person name="Bell C."/>
            <person name="Bharti A.K."/>
            <person name="Crow J.A."/>
            <person name="Grimwood J."/>
            <person name="Kramer R."/>
            <person name="Lindquist E."/>
            <person name="Lucas S."/>
            <person name="Salamov A."/>
            <person name="McFadden G.I."/>
            <person name="Lane C.E."/>
            <person name="Keeling P.J."/>
            <person name="Gray M.W."/>
            <person name="Grigoriev I.V."/>
            <person name="Archibald J.M."/>
        </authorList>
    </citation>
    <scope>NUCLEOTIDE SEQUENCE</scope>
    <source>
        <strain evidence="4">CCMP2712</strain>
    </source>
</reference>
<evidence type="ECO:0000313" key="3">
    <source>
        <dbReference type="EnsemblProtists" id="EKX43766"/>
    </source>
</evidence>
<keyword evidence="4" id="KW-1185">Reference proteome</keyword>
<dbReference type="OrthoDB" id="10265760at2759"/>
<dbReference type="PANTHER" id="PTHR35399">
    <property type="entry name" value="SLR8030 PROTEIN"/>
    <property type="match status" value="1"/>
</dbReference>
<dbReference type="RefSeq" id="XP_005830746.1">
    <property type="nucleotide sequence ID" value="XM_005830689.1"/>
</dbReference>